<name>A0ABN8X8M9_9GAMM</name>
<accession>A0ABN8X8M9</accession>
<reference evidence="1 2" key="1">
    <citation type="submission" date="2023-03" db="EMBL/GenBank/DDBJ databases">
        <authorList>
            <person name="Pearce D."/>
        </authorList>
    </citation>
    <scope>NUCLEOTIDE SEQUENCE [LARGE SCALE GENOMIC DNA]</scope>
    <source>
        <strain evidence="1">Msz</strain>
    </source>
</reference>
<gene>
    <name evidence="1" type="ORF">MSZNOR_3556</name>
</gene>
<protein>
    <submittedName>
        <fullName evidence="1">Uncharacterized protein</fullName>
    </submittedName>
</protein>
<evidence type="ECO:0000313" key="1">
    <source>
        <dbReference type="EMBL" id="CAI8906869.1"/>
    </source>
</evidence>
<dbReference type="EMBL" id="OX458333">
    <property type="protein sequence ID" value="CAI8906869.1"/>
    <property type="molecule type" value="Genomic_DNA"/>
</dbReference>
<evidence type="ECO:0000313" key="2">
    <source>
        <dbReference type="Proteomes" id="UP001162030"/>
    </source>
</evidence>
<proteinExistence type="predicted"/>
<organism evidence="1 2">
    <name type="scientific">Methylocaldum szegediense</name>
    <dbReference type="NCBI Taxonomy" id="73780"/>
    <lineage>
        <taxon>Bacteria</taxon>
        <taxon>Pseudomonadati</taxon>
        <taxon>Pseudomonadota</taxon>
        <taxon>Gammaproteobacteria</taxon>
        <taxon>Methylococcales</taxon>
        <taxon>Methylococcaceae</taxon>
        <taxon>Methylocaldum</taxon>
    </lineage>
</organism>
<dbReference type="Proteomes" id="UP001162030">
    <property type="component" value="Chromosome"/>
</dbReference>
<sequence length="67" mass="7507">MPRRCWTVTYRASWRCKCGPTSVKSLISVVAKKKAVNGLILNPLTLSSGHARLRAQRRTVYAHALRA</sequence>
<keyword evidence="2" id="KW-1185">Reference proteome</keyword>